<dbReference type="EMBL" id="CP023324">
    <property type="protein sequence ID" value="ATY62299.1"/>
    <property type="molecule type" value="Genomic_DNA"/>
</dbReference>
<evidence type="ECO:0000256" key="4">
    <source>
        <dbReference type="ARBA" id="ARBA00022741"/>
    </source>
</evidence>
<protein>
    <recommendedName>
        <fullName evidence="1">non-specific serine/threonine protein kinase</fullName>
        <ecNumber evidence="1">2.7.11.1</ecNumber>
    </recommendedName>
</protein>
<evidence type="ECO:0000259" key="10">
    <source>
        <dbReference type="PROSITE" id="PS50011"/>
    </source>
</evidence>
<dbReference type="AlphaFoldDB" id="A0A2H4SGR7"/>
<dbReference type="EC" id="2.7.11.1" evidence="1"/>
<feature type="compositionally biased region" description="Polar residues" evidence="9">
    <location>
        <begin position="106"/>
        <end position="124"/>
    </location>
</feature>
<dbReference type="InterPro" id="IPR011009">
    <property type="entry name" value="Kinase-like_dom_sf"/>
</dbReference>
<evidence type="ECO:0000256" key="8">
    <source>
        <dbReference type="ARBA" id="ARBA00048679"/>
    </source>
</evidence>
<dbReference type="SUPFAM" id="SSF56112">
    <property type="entry name" value="Protein kinase-like (PK-like)"/>
    <property type="match status" value="1"/>
</dbReference>
<organism evidence="11 12">
    <name type="scientific">Cordyceps militaris</name>
    <name type="common">Caterpillar fungus</name>
    <name type="synonym">Clavaria militaris</name>
    <dbReference type="NCBI Taxonomy" id="73501"/>
    <lineage>
        <taxon>Eukaryota</taxon>
        <taxon>Fungi</taxon>
        <taxon>Dikarya</taxon>
        <taxon>Ascomycota</taxon>
        <taxon>Pezizomycotina</taxon>
        <taxon>Sordariomycetes</taxon>
        <taxon>Hypocreomycetidae</taxon>
        <taxon>Hypocreales</taxon>
        <taxon>Cordycipitaceae</taxon>
        <taxon>Cordyceps</taxon>
    </lineage>
</organism>
<dbReference type="Proteomes" id="UP000323067">
    <property type="component" value="Chromosome vii"/>
</dbReference>
<gene>
    <name evidence="11" type="ORF">A9K55_008355</name>
</gene>
<dbReference type="GO" id="GO:0004674">
    <property type="term" value="F:protein serine/threonine kinase activity"/>
    <property type="evidence" value="ECO:0007669"/>
    <property type="project" value="UniProtKB-KW"/>
</dbReference>
<dbReference type="Gene3D" id="1.10.510.10">
    <property type="entry name" value="Transferase(Phosphotransferase) domain 1"/>
    <property type="match status" value="1"/>
</dbReference>
<evidence type="ECO:0000256" key="3">
    <source>
        <dbReference type="ARBA" id="ARBA00022679"/>
    </source>
</evidence>
<evidence type="ECO:0000256" key="5">
    <source>
        <dbReference type="ARBA" id="ARBA00022777"/>
    </source>
</evidence>
<evidence type="ECO:0000256" key="2">
    <source>
        <dbReference type="ARBA" id="ARBA00022527"/>
    </source>
</evidence>
<evidence type="ECO:0000313" key="12">
    <source>
        <dbReference type="Proteomes" id="UP000323067"/>
    </source>
</evidence>
<dbReference type="VEuPathDB" id="FungiDB:CCM_01125"/>
<keyword evidence="3" id="KW-0808">Transferase</keyword>
<dbReference type="PANTHER" id="PTHR24363">
    <property type="entry name" value="SERINE/THREONINE PROTEIN KINASE"/>
    <property type="match status" value="1"/>
</dbReference>
<proteinExistence type="predicted"/>
<dbReference type="VEuPathDB" id="FungiDB:A9K55_008355"/>
<evidence type="ECO:0000256" key="7">
    <source>
        <dbReference type="ARBA" id="ARBA00047899"/>
    </source>
</evidence>
<dbReference type="PROSITE" id="PS50011">
    <property type="entry name" value="PROTEIN_KINASE_DOM"/>
    <property type="match status" value="1"/>
</dbReference>
<dbReference type="PANTHER" id="PTHR24363:SF0">
    <property type="entry name" value="SERINE_THREONINE KINASE LIKE DOMAIN CONTAINING 1"/>
    <property type="match status" value="1"/>
</dbReference>
<keyword evidence="4" id="KW-0547">Nucleotide-binding</keyword>
<dbReference type="GO" id="GO:0005524">
    <property type="term" value="F:ATP binding"/>
    <property type="evidence" value="ECO:0007669"/>
    <property type="project" value="UniProtKB-KW"/>
</dbReference>
<dbReference type="SMART" id="SM00220">
    <property type="entry name" value="S_TKc"/>
    <property type="match status" value="1"/>
</dbReference>
<comment type="catalytic activity">
    <reaction evidence="7">
        <text>L-threonyl-[protein] + ATP = O-phospho-L-threonyl-[protein] + ADP + H(+)</text>
        <dbReference type="Rhea" id="RHEA:46608"/>
        <dbReference type="Rhea" id="RHEA-COMP:11060"/>
        <dbReference type="Rhea" id="RHEA-COMP:11605"/>
        <dbReference type="ChEBI" id="CHEBI:15378"/>
        <dbReference type="ChEBI" id="CHEBI:30013"/>
        <dbReference type="ChEBI" id="CHEBI:30616"/>
        <dbReference type="ChEBI" id="CHEBI:61977"/>
        <dbReference type="ChEBI" id="CHEBI:456216"/>
        <dbReference type="EC" id="2.7.11.1"/>
    </reaction>
</comment>
<comment type="catalytic activity">
    <reaction evidence="8">
        <text>L-seryl-[protein] + ATP = O-phospho-L-seryl-[protein] + ADP + H(+)</text>
        <dbReference type="Rhea" id="RHEA:17989"/>
        <dbReference type="Rhea" id="RHEA-COMP:9863"/>
        <dbReference type="Rhea" id="RHEA-COMP:11604"/>
        <dbReference type="ChEBI" id="CHEBI:15378"/>
        <dbReference type="ChEBI" id="CHEBI:29999"/>
        <dbReference type="ChEBI" id="CHEBI:30616"/>
        <dbReference type="ChEBI" id="CHEBI:83421"/>
        <dbReference type="ChEBI" id="CHEBI:456216"/>
        <dbReference type="EC" id="2.7.11.1"/>
    </reaction>
</comment>
<dbReference type="OrthoDB" id="4062651at2759"/>
<evidence type="ECO:0000256" key="9">
    <source>
        <dbReference type="SAM" id="MobiDB-lite"/>
    </source>
</evidence>
<accession>A0A2H4SGR7</accession>
<keyword evidence="2" id="KW-0723">Serine/threonine-protein kinase</keyword>
<dbReference type="InterPro" id="IPR000719">
    <property type="entry name" value="Prot_kinase_dom"/>
</dbReference>
<sequence>MSDDIRDFPLFELLPRSPSAIEMHNRAHCHVPEGPNSFVVMAKQTSRRRKGMITFGVHMDCDVCYELVPYDRHICTFTLTSSGDLVLVDEAAINEPLMSSHPVTRADSQNQPRALEKSSMSNDANLGPCAGQRRVIPMSDVDRCVEVGPGCIFAFRWRVPLAGHAIIASAREHLARIYAACPQQYNIEDPLLDKLAREALNHPLHARPLPEMHCYGSLRRRDMGGCVRELVELRSGKVYAVKRLFGPHKGPKVEERVAKWKSLAKLQSERFDSLDYHSNIHLPQLVYGLAGNEPWLDWYYDLYQGNARDYFAPLILPPKKARLFDVYSAVVDQRMRLFVEQTLPALAYLEVHGMVHGNIKPENVLYTTTLVHYQHQPPGKSVRFVLVDFAFGATGTQFGTLGYMAPETLETYKVSHKADLYALGVTMLELLGVFEVSKLCCGIKYWNSRMKALTGKTVCPDAEERYDDTWRYGHRQVQELCEHRMLSVPLLGMLQLE</sequence>
<reference evidence="11 12" key="1">
    <citation type="journal article" date="2017" name="BMC Genomics">
        <title>Chromosome level assembly and secondary metabolite potential of the parasitic fungus Cordyceps militaris.</title>
        <authorList>
            <person name="Kramer G.J."/>
            <person name="Nodwell J.R."/>
        </authorList>
    </citation>
    <scope>NUCLEOTIDE SEQUENCE [LARGE SCALE GENOMIC DNA]</scope>
    <source>
        <strain evidence="11 12">ATCC 34164</strain>
    </source>
</reference>
<name>A0A2H4SGR7_CORMI</name>
<evidence type="ECO:0000256" key="1">
    <source>
        <dbReference type="ARBA" id="ARBA00012513"/>
    </source>
</evidence>
<keyword evidence="5 11" id="KW-0418">Kinase</keyword>
<dbReference type="Pfam" id="PF00069">
    <property type="entry name" value="Pkinase"/>
    <property type="match status" value="1"/>
</dbReference>
<keyword evidence="6" id="KW-0067">ATP-binding</keyword>
<evidence type="ECO:0000313" key="11">
    <source>
        <dbReference type="EMBL" id="ATY62299.1"/>
    </source>
</evidence>
<evidence type="ECO:0000256" key="6">
    <source>
        <dbReference type="ARBA" id="ARBA00022840"/>
    </source>
</evidence>
<feature type="domain" description="Protein kinase" evidence="10">
    <location>
        <begin position="215"/>
        <end position="497"/>
    </location>
</feature>
<feature type="region of interest" description="Disordered" evidence="9">
    <location>
        <begin position="98"/>
        <end position="126"/>
    </location>
</feature>